<evidence type="ECO:0000259" key="2">
    <source>
        <dbReference type="Pfam" id="PF00561"/>
    </source>
</evidence>
<dbReference type="Pfam" id="PF00561">
    <property type="entry name" value="Abhydrolase_1"/>
    <property type="match status" value="1"/>
</dbReference>
<dbReference type="PANTHER" id="PTHR43329">
    <property type="entry name" value="EPOXIDE HYDROLASE"/>
    <property type="match status" value="1"/>
</dbReference>
<feature type="domain" description="AB hydrolase-1" evidence="2">
    <location>
        <begin position="29"/>
        <end position="165"/>
    </location>
</feature>
<dbReference type="GO" id="GO:0016787">
    <property type="term" value="F:hydrolase activity"/>
    <property type="evidence" value="ECO:0007669"/>
    <property type="project" value="UniProtKB-KW"/>
</dbReference>
<keyword evidence="4" id="KW-1185">Reference proteome</keyword>
<dbReference type="InterPro" id="IPR029058">
    <property type="entry name" value="AB_hydrolase_fold"/>
</dbReference>
<dbReference type="SUPFAM" id="SSF53474">
    <property type="entry name" value="alpha/beta-Hydrolases"/>
    <property type="match status" value="1"/>
</dbReference>
<evidence type="ECO:0000313" key="3">
    <source>
        <dbReference type="EMBL" id="MDG3015326.1"/>
    </source>
</evidence>
<reference evidence="3" key="1">
    <citation type="submission" date="2022-08" db="EMBL/GenBank/DDBJ databases">
        <title>Genome analysis of Corynebacteriales strain.</title>
        <authorList>
            <person name="Lee S.D."/>
        </authorList>
    </citation>
    <scope>NUCLEOTIDE SEQUENCE</scope>
    <source>
        <strain evidence="3">D3-21</strain>
    </source>
</reference>
<dbReference type="Gene3D" id="3.40.50.1820">
    <property type="entry name" value="alpha/beta hydrolase"/>
    <property type="match status" value="1"/>
</dbReference>
<name>A0A9X4M1A1_9ACTN</name>
<organism evidence="3 4">
    <name type="scientific">Speluncibacter jeojiensis</name>
    <dbReference type="NCBI Taxonomy" id="2710754"/>
    <lineage>
        <taxon>Bacteria</taxon>
        <taxon>Bacillati</taxon>
        <taxon>Actinomycetota</taxon>
        <taxon>Actinomycetes</taxon>
        <taxon>Mycobacteriales</taxon>
        <taxon>Speluncibacteraceae</taxon>
        <taxon>Speluncibacter</taxon>
    </lineage>
</organism>
<dbReference type="Proteomes" id="UP001152755">
    <property type="component" value="Unassembled WGS sequence"/>
</dbReference>
<dbReference type="PRINTS" id="PR00412">
    <property type="entry name" value="EPOXHYDRLASE"/>
</dbReference>
<accession>A0A9X4M1A1</accession>
<comment type="caution">
    <text evidence="3">The sequence shown here is derived from an EMBL/GenBank/DDBJ whole genome shotgun (WGS) entry which is preliminary data.</text>
</comment>
<protein>
    <submittedName>
        <fullName evidence="3">Alpha/beta fold hydrolase</fullName>
    </submittedName>
</protein>
<dbReference type="AlphaFoldDB" id="A0A9X4M1A1"/>
<evidence type="ECO:0000313" key="4">
    <source>
        <dbReference type="Proteomes" id="UP001152755"/>
    </source>
</evidence>
<gene>
    <name evidence="3" type="ORF">NVS88_12280</name>
</gene>
<evidence type="ECO:0000256" key="1">
    <source>
        <dbReference type="ARBA" id="ARBA00022801"/>
    </source>
</evidence>
<dbReference type="EMBL" id="JANRHA010000007">
    <property type="protein sequence ID" value="MDG3015326.1"/>
    <property type="molecule type" value="Genomic_DNA"/>
</dbReference>
<dbReference type="InterPro" id="IPR000073">
    <property type="entry name" value="AB_hydrolase_1"/>
</dbReference>
<keyword evidence="1 3" id="KW-0378">Hydrolase</keyword>
<proteinExistence type="predicted"/>
<sequence length="289" mass="31861">MVSEKRIDTFSRDGLTFDVRDTGPIDGVPVVLLHGFPQDSRSWDKVVPVLHAHGYRTLAPDQRGYSPGARPRRRRDYRGDELVADVAALIEQAGVGPVHLVGHDWGAAVTWMTAAARPELLRTMTAVSVPHVEAFVRAMLTSTQGLRSWYMFFFQLPWLPERVLTDPRLARRALRRTGQSEEGAARDAARMADPRTARGAVNWYRAMVLTTPDIVRSTVHVPALQVWSDHDTAIGPRGPALSPRFVEAPLACVTLPGVSHWIPDEAPDALAGLIVEHLRGHDRAGSAES</sequence>
<dbReference type="InterPro" id="IPR000639">
    <property type="entry name" value="Epox_hydrolase-like"/>
</dbReference>